<dbReference type="VEuPathDB" id="VectorBase:ASIC012484"/>
<protein>
    <submittedName>
        <fullName evidence="1 2">Glycerol-3-phosphate dehydrogenase [NAD(+)] GPDHC1</fullName>
    </submittedName>
</protein>
<dbReference type="EnsemblMetazoa" id="ASIC012484-RA">
    <property type="protein sequence ID" value="ASIC012484-PA"/>
    <property type="gene ID" value="ASIC012484"/>
</dbReference>
<sequence length="58" mass="6620">MMQRIVREHPGSVRDDTVRSDGTLHCVTVTLHHRERIFRRLEGLTKPDPTVQVGQGCP</sequence>
<dbReference type="Proteomes" id="UP000030765">
    <property type="component" value="Unassembled WGS sequence"/>
</dbReference>
<evidence type="ECO:0000313" key="2">
    <source>
        <dbReference type="EnsemblMetazoa" id="ASIC012484-PA"/>
    </source>
</evidence>
<name>A0A084W308_ANOSI</name>
<proteinExistence type="predicted"/>
<dbReference type="EMBL" id="ATLV01019774">
    <property type="status" value="NOT_ANNOTATED_CDS"/>
    <property type="molecule type" value="Genomic_DNA"/>
</dbReference>
<organism evidence="1">
    <name type="scientific">Anopheles sinensis</name>
    <name type="common">Mosquito</name>
    <dbReference type="NCBI Taxonomy" id="74873"/>
    <lineage>
        <taxon>Eukaryota</taxon>
        <taxon>Metazoa</taxon>
        <taxon>Ecdysozoa</taxon>
        <taxon>Arthropoda</taxon>
        <taxon>Hexapoda</taxon>
        <taxon>Insecta</taxon>
        <taxon>Pterygota</taxon>
        <taxon>Neoptera</taxon>
        <taxon>Endopterygota</taxon>
        <taxon>Diptera</taxon>
        <taxon>Nematocera</taxon>
        <taxon>Culicoidea</taxon>
        <taxon>Culicidae</taxon>
        <taxon>Anophelinae</taxon>
        <taxon>Anopheles</taxon>
    </lineage>
</organism>
<dbReference type="AlphaFoldDB" id="A0A084W308"/>
<dbReference type="EMBL" id="KE525279">
    <property type="protein sequence ID" value="KFB44602.1"/>
    <property type="molecule type" value="Genomic_DNA"/>
</dbReference>
<reference evidence="2" key="2">
    <citation type="submission" date="2020-05" db="UniProtKB">
        <authorList>
            <consortium name="EnsemblMetazoa"/>
        </authorList>
    </citation>
    <scope>IDENTIFICATION</scope>
</reference>
<evidence type="ECO:0000313" key="1">
    <source>
        <dbReference type="EMBL" id="KFB44602.1"/>
    </source>
</evidence>
<gene>
    <name evidence="1" type="ORF">ZHAS_00012484</name>
</gene>
<reference evidence="1 3" key="1">
    <citation type="journal article" date="2014" name="BMC Genomics">
        <title>Genome sequence of Anopheles sinensis provides insight into genetics basis of mosquito competence for malaria parasites.</title>
        <authorList>
            <person name="Zhou D."/>
            <person name="Zhang D."/>
            <person name="Ding G."/>
            <person name="Shi L."/>
            <person name="Hou Q."/>
            <person name="Ye Y."/>
            <person name="Xu Y."/>
            <person name="Zhou H."/>
            <person name="Xiong C."/>
            <person name="Li S."/>
            <person name="Yu J."/>
            <person name="Hong S."/>
            <person name="Yu X."/>
            <person name="Zou P."/>
            <person name="Chen C."/>
            <person name="Chang X."/>
            <person name="Wang W."/>
            <person name="Lv Y."/>
            <person name="Sun Y."/>
            <person name="Ma L."/>
            <person name="Shen B."/>
            <person name="Zhu C."/>
        </authorList>
    </citation>
    <scope>NUCLEOTIDE SEQUENCE [LARGE SCALE GENOMIC DNA]</scope>
</reference>
<accession>A0A084W308</accession>
<evidence type="ECO:0000313" key="3">
    <source>
        <dbReference type="Proteomes" id="UP000030765"/>
    </source>
</evidence>
<keyword evidence="3" id="KW-1185">Reference proteome</keyword>